<feature type="region of interest" description="Disordered" evidence="1">
    <location>
        <begin position="1"/>
        <end position="143"/>
    </location>
</feature>
<gene>
    <name evidence="2" type="ORF">AVDCRST_MAG54-2189</name>
</gene>
<feature type="compositionally biased region" description="Basic residues" evidence="1">
    <location>
        <begin position="87"/>
        <end position="102"/>
    </location>
</feature>
<name>A0A6J4IMU3_9PSEU</name>
<feature type="compositionally biased region" description="Basic residues" evidence="1">
    <location>
        <begin position="1"/>
        <end position="18"/>
    </location>
</feature>
<feature type="compositionally biased region" description="Basic residues" evidence="1">
    <location>
        <begin position="42"/>
        <end position="51"/>
    </location>
</feature>
<feature type="non-terminal residue" evidence="2">
    <location>
        <position position="143"/>
    </location>
</feature>
<proteinExistence type="predicted"/>
<feature type="compositionally biased region" description="Basic and acidic residues" evidence="1">
    <location>
        <begin position="19"/>
        <end position="29"/>
    </location>
</feature>
<dbReference type="AlphaFoldDB" id="A0A6J4IMU3"/>
<dbReference type="EMBL" id="CADCTH010000288">
    <property type="protein sequence ID" value="CAA9255061.1"/>
    <property type="molecule type" value="Genomic_DNA"/>
</dbReference>
<evidence type="ECO:0000313" key="2">
    <source>
        <dbReference type="EMBL" id="CAA9255061.1"/>
    </source>
</evidence>
<organism evidence="2">
    <name type="scientific">uncultured Actinomycetospora sp</name>
    <dbReference type="NCBI Taxonomy" id="1135996"/>
    <lineage>
        <taxon>Bacteria</taxon>
        <taxon>Bacillati</taxon>
        <taxon>Actinomycetota</taxon>
        <taxon>Actinomycetes</taxon>
        <taxon>Pseudonocardiales</taxon>
        <taxon>Pseudonocardiaceae</taxon>
        <taxon>Actinomycetospora</taxon>
        <taxon>environmental samples</taxon>
    </lineage>
</organism>
<accession>A0A6J4IMU3</accession>
<feature type="non-terminal residue" evidence="2">
    <location>
        <position position="1"/>
    </location>
</feature>
<evidence type="ECO:0000256" key="1">
    <source>
        <dbReference type="SAM" id="MobiDB-lite"/>
    </source>
</evidence>
<reference evidence="2" key="1">
    <citation type="submission" date="2020-02" db="EMBL/GenBank/DDBJ databases">
        <authorList>
            <person name="Meier V. D."/>
        </authorList>
    </citation>
    <scope>NUCLEOTIDE SEQUENCE</scope>
    <source>
        <strain evidence="2">AVDCRST_MAG54</strain>
    </source>
</reference>
<sequence length="143" mass="16064">GSHRSRHHRRAARRRPGRERRPGRARRADPGALPAPGAPPRGRGRDHRLPRRDRPPGRRAWLRGPGQRRPGQQGSRRLPGVRGAGGRVRRGRRAAAHVRPARLLRAGRGPRPRGLRGVRDRPARQGVGPRPHRLAPHDEEDQV</sequence>
<protein>
    <submittedName>
        <fullName evidence="2">Transcriptional regulator, AsnC family</fullName>
    </submittedName>
</protein>
<feature type="compositionally biased region" description="Low complexity" evidence="1">
    <location>
        <begin position="58"/>
        <end position="81"/>
    </location>
</feature>